<organism evidence="3 4">
    <name type="scientific">Legionella brunensis</name>
    <dbReference type="NCBI Taxonomy" id="29422"/>
    <lineage>
        <taxon>Bacteria</taxon>
        <taxon>Pseudomonadati</taxon>
        <taxon>Pseudomonadota</taxon>
        <taxon>Gammaproteobacteria</taxon>
        <taxon>Legionellales</taxon>
        <taxon>Legionellaceae</taxon>
        <taxon>Legionella</taxon>
    </lineage>
</organism>
<dbReference type="InterPro" id="IPR022104">
    <property type="entry name" value="DUF3644"/>
</dbReference>
<feature type="domain" description="DUF3644" evidence="2">
    <location>
        <begin position="15"/>
        <end position="197"/>
    </location>
</feature>
<dbReference type="STRING" id="29422.Lbru_2275"/>
<comment type="caution">
    <text evidence="3">The sequence shown here is derived from an EMBL/GenBank/DDBJ whole genome shotgun (WGS) entry which is preliminary data.</text>
</comment>
<keyword evidence="1" id="KW-0812">Transmembrane</keyword>
<dbReference type="AlphaFoldDB" id="A0A0W0S372"/>
<keyword evidence="1" id="KW-0472">Membrane</keyword>
<dbReference type="Proteomes" id="UP000054742">
    <property type="component" value="Unassembled WGS sequence"/>
</dbReference>
<evidence type="ECO:0000313" key="4">
    <source>
        <dbReference type="Proteomes" id="UP000054742"/>
    </source>
</evidence>
<dbReference type="EMBL" id="LNXV01000033">
    <property type="protein sequence ID" value="KTC77983.1"/>
    <property type="molecule type" value="Genomic_DNA"/>
</dbReference>
<evidence type="ECO:0000256" key="1">
    <source>
        <dbReference type="SAM" id="Phobius"/>
    </source>
</evidence>
<proteinExistence type="predicted"/>
<protein>
    <recommendedName>
        <fullName evidence="2">DUF3644 domain-containing protein</fullName>
    </recommendedName>
</protein>
<evidence type="ECO:0000313" key="3">
    <source>
        <dbReference type="EMBL" id="KTC77983.1"/>
    </source>
</evidence>
<reference evidence="3 4" key="1">
    <citation type="submission" date="2015-11" db="EMBL/GenBank/DDBJ databases">
        <title>Genomic analysis of 38 Legionella species identifies large and diverse effector repertoires.</title>
        <authorList>
            <person name="Burstein D."/>
            <person name="Amaro F."/>
            <person name="Zusman T."/>
            <person name="Lifshitz Z."/>
            <person name="Cohen O."/>
            <person name="Gilbert J.A."/>
            <person name="Pupko T."/>
            <person name="Shuman H.A."/>
            <person name="Segal G."/>
        </authorList>
    </citation>
    <scope>NUCLEOTIDE SEQUENCE [LARGE SCALE GENOMIC DNA]</scope>
    <source>
        <strain evidence="3 4">ATCC 43878</strain>
    </source>
</reference>
<dbReference type="RefSeq" id="WP_058442268.1">
    <property type="nucleotide sequence ID" value="NZ_CAAAHU010000018.1"/>
</dbReference>
<dbReference type="Pfam" id="PF12358">
    <property type="entry name" value="DUF3644"/>
    <property type="match status" value="1"/>
</dbReference>
<sequence>MSKTRDRKVSSIKSELVKKSREAVLAAVQIFNNPNISFKSESYIILMIIGWTYLLHAYYRGKGIEYRYHKESGKRRQFEKTKHGADKYWELECCLNEKYSPVDKDTTNNLKFLIGLRHEIEHRMTSRIDDLLSARLQACCLNYNKYLKQFFGDKLGIEHHLSFSLQFSSIGQEHIDLLKEQRSLPKHILSYIANFDELLSLEEFSSQQYAYRIIFVTKLVNRKGQADRLIEFVKSDSSLAKNVNKEYAAIKETEKTKYLPAQIVALMKNEGYSKFKINNHTDLWKKFDAKNPAKGFGTMVANKQWHYYDAWVDIVRKHCKDLGSKYK</sequence>
<keyword evidence="1" id="KW-1133">Transmembrane helix</keyword>
<dbReference type="OrthoDB" id="1551227at2"/>
<dbReference type="PATRIC" id="fig|29422.6.peg.2425"/>
<keyword evidence="4" id="KW-1185">Reference proteome</keyword>
<accession>A0A0W0S372</accession>
<name>A0A0W0S372_9GAMM</name>
<feature type="transmembrane region" description="Helical" evidence="1">
    <location>
        <begin position="42"/>
        <end position="59"/>
    </location>
</feature>
<gene>
    <name evidence="3" type="ORF">Lbru_2275</name>
</gene>
<evidence type="ECO:0000259" key="2">
    <source>
        <dbReference type="Pfam" id="PF12358"/>
    </source>
</evidence>